<name>A0A1I0G6V6_9FIRM</name>
<evidence type="ECO:0000313" key="4">
    <source>
        <dbReference type="Proteomes" id="UP000198558"/>
    </source>
</evidence>
<keyword evidence="4" id="KW-1185">Reference proteome</keyword>
<evidence type="ECO:0000313" key="2">
    <source>
        <dbReference type="EMBL" id="GFI40815.1"/>
    </source>
</evidence>
<dbReference type="AlphaFoldDB" id="A0A1I0G6V6"/>
<gene>
    <name evidence="2" type="ORF">IMSAGC017_00852</name>
    <name evidence="3" type="ORF">SAMN04489758_12620</name>
</gene>
<keyword evidence="1" id="KW-0812">Transmembrane</keyword>
<sequence>MKKKSSILFYVFSGLFLIITIFLTVDSFIGLANSAAESGVSMLEEWVTVLKVLLSTSGGFLGFAVLCLGIGLVLSKLDK</sequence>
<evidence type="ECO:0000313" key="3">
    <source>
        <dbReference type="EMBL" id="SET66518.1"/>
    </source>
</evidence>
<dbReference type="Proteomes" id="UP000490821">
    <property type="component" value="Unassembled WGS sequence"/>
</dbReference>
<protein>
    <recommendedName>
        <fullName evidence="6">Circular bacteriocin, circularin A/uberolysin family</fullName>
    </recommendedName>
</protein>
<feature type="transmembrane region" description="Helical" evidence="1">
    <location>
        <begin position="52"/>
        <end position="74"/>
    </location>
</feature>
<reference evidence="3" key="2">
    <citation type="submission" date="2016-10" db="EMBL/GenBank/DDBJ databases">
        <authorList>
            <person name="de Groot N.N."/>
        </authorList>
    </citation>
    <scope>NUCLEOTIDE SEQUENCE [LARGE SCALE GENOMIC DNA]</scope>
    <source>
        <strain evidence="3">DSM 1551</strain>
    </source>
</reference>
<dbReference type="EMBL" id="FOIN01000026">
    <property type="protein sequence ID" value="SET66518.1"/>
    <property type="molecule type" value="Genomic_DNA"/>
</dbReference>
<dbReference type="OrthoDB" id="9928560at2"/>
<dbReference type="GeneID" id="78288904"/>
<evidence type="ECO:0008006" key="6">
    <source>
        <dbReference type="Google" id="ProtNLM"/>
    </source>
</evidence>
<reference evidence="2 5" key="3">
    <citation type="journal article" date="2020" name="Microbiome">
        <title>Single-cell genomics of uncultured bacteria reveals dietary fiber responders in the mouse gut microbiota.</title>
        <authorList>
            <person name="Chijiiwa R."/>
            <person name="Hosokawa M."/>
            <person name="Kogawa M."/>
            <person name="Nishikawa Y."/>
            <person name="Ide K."/>
            <person name="Sakanashi C."/>
            <person name="Takahashi K."/>
            <person name="Takeyama H."/>
        </authorList>
    </citation>
    <scope>NUCLEOTIDE SEQUENCE [LARGE SCALE GENOMIC DNA]</scope>
    <source>
        <strain evidence="2">IMSAGC_017</strain>
    </source>
</reference>
<accession>A0A1I0G6V6</accession>
<organism evidence="3 4">
    <name type="scientific">Thomasclavelia cocleata</name>
    <dbReference type="NCBI Taxonomy" id="69824"/>
    <lineage>
        <taxon>Bacteria</taxon>
        <taxon>Bacillati</taxon>
        <taxon>Bacillota</taxon>
        <taxon>Erysipelotrichia</taxon>
        <taxon>Erysipelotrichales</taxon>
        <taxon>Coprobacillaceae</taxon>
        <taxon>Thomasclavelia</taxon>
    </lineage>
</organism>
<reference evidence="4" key="1">
    <citation type="submission" date="2016-10" db="EMBL/GenBank/DDBJ databases">
        <authorList>
            <person name="Varghese N."/>
            <person name="Submissions S."/>
        </authorList>
    </citation>
    <scope>NUCLEOTIDE SEQUENCE [LARGE SCALE GENOMIC DNA]</scope>
    <source>
        <strain evidence="4">DSM 1551</strain>
    </source>
</reference>
<feature type="transmembrane region" description="Helical" evidence="1">
    <location>
        <begin position="7"/>
        <end position="32"/>
    </location>
</feature>
<evidence type="ECO:0000313" key="5">
    <source>
        <dbReference type="Proteomes" id="UP000490821"/>
    </source>
</evidence>
<dbReference type="Proteomes" id="UP000198558">
    <property type="component" value="Unassembled WGS sequence"/>
</dbReference>
<keyword evidence="1" id="KW-0472">Membrane</keyword>
<dbReference type="RefSeq" id="WP_092354960.1">
    <property type="nucleotide sequence ID" value="NZ_BLMI01000090.1"/>
</dbReference>
<proteinExistence type="predicted"/>
<evidence type="ECO:0000256" key="1">
    <source>
        <dbReference type="SAM" id="Phobius"/>
    </source>
</evidence>
<keyword evidence="1" id="KW-1133">Transmembrane helix</keyword>
<dbReference type="EMBL" id="BLMI01000090">
    <property type="protein sequence ID" value="GFI40815.1"/>
    <property type="molecule type" value="Genomic_DNA"/>
</dbReference>